<dbReference type="eggNOG" id="ENOG502QVVT">
    <property type="taxonomic scope" value="Eukaryota"/>
</dbReference>
<dbReference type="GO" id="GO:2001224">
    <property type="term" value="P:positive regulation of neuron migration"/>
    <property type="evidence" value="ECO:0007669"/>
    <property type="project" value="TreeGrafter"/>
</dbReference>
<evidence type="ECO:0000256" key="1">
    <source>
        <dbReference type="SAM" id="Coils"/>
    </source>
</evidence>
<evidence type="ECO:0000313" key="3">
    <source>
        <dbReference type="EMBL" id="EAT42386.1"/>
    </source>
</evidence>
<keyword evidence="1" id="KW-0175">Coiled coil</keyword>
<sequence length="594" mass="66606">MLLKYTAGRKLWTTSPSRRSSIPIPKRKNSLHLYISNSIVGPSHSSSPSPASSTQGEDHVNEFGGGINSRADSPSPHSASSSRSATAMSIHNSLYVPRSSTTNVATEINTNEYLQLRENHNRLINKCEEITKRNQNLEGTNQLLKKSIVALQTEIATLRKERNDKTRKLKKKLSEIVPSGEGISSDDEESDKSSKSENNSANTDQMNHSSGVNLREGEMDVALNELEKLKSYVNNVELQLYEANEKISELQESKQQSEETIVKLRAEKDEFSKVARLMSANMQESIDASKWLENSYIQVRRERDNLVRLNRDSVDSKTGPHEEIQKMRSEMELKRKTFEAQFIEYKAQMEQELSRNTNEQIVTLQLEVDQLKQDLNEALNRAERAEEEVRELRQQLRISQLPESQFYSQLDLDKLSLRGDGDNESLLSYVSGSVVSAAAPPPPPPPPAPAPVPPPPPPPPSMMAAKRSSGIGLSEAISTQKLNPVGDVYSRQQQATGLDSVIDDIKKGRVTLRRRKPNVLKEMDSNQDTGSSSSTANSSNDSSKSRRSQQTYSQMAAQNPALREMYEILDRMKRRNRQSKVLVEMDLVPFDDAV</sequence>
<proteinExistence type="predicted"/>
<feature type="compositionally biased region" description="Polar residues" evidence="2">
    <location>
        <begin position="201"/>
        <end position="212"/>
    </location>
</feature>
<dbReference type="InterPro" id="IPR024849">
    <property type="entry name" value="Shootin-1"/>
</dbReference>
<dbReference type="HOGENOM" id="CLU_453591_0_0_1"/>
<feature type="compositionally biased region" description="Low complexity" evidence="2">
    <location>
        <begin position="531"/>
        <end position="542"/>
    </location>
</feature>
<reference evidence="3" key="1">
    <citation type="submission" date="2005-10" db="EMBL/GenBank/DDBJ databases">
        <authorList>
            <person name="Loftus B.J."/>
            <person name="Nene V.M."/>
            <person name="Hannick L.I."/>
            <person name="Bidwell S."/>
            <person name="Haas B."/>
            <person name="Amedeo P."/>
            <person name="Orvis J."/>
            <person name="Wortman J.R."/>
            <person name="White O.R."/>
            <person name="Salzberg S."/>
            <person name="Shumway M."/>
            <person name="Koo H."/>
            <person name="Zhao Y."/>
            <person name="Holmes M."/>
            <person name="Miller J."/>
            <person name="Schatz M."/>
            <person name="Pop M."/>
            <person name="Pai G."/>
            <person name="Utterback T."/>
            <person name="Rogers Y.-H."/>
            <person name="Kravitz S."/>
            <person name="Fraser C.M."/>
        </authorList>
    </citation>
    <scope>NUCLEOTIDE SEQUENCE</scope>
    <source>
        <strain evidence="3">Liverpool</strain>
    </source>
</reference>
<feature type="region of interest" description="Disordered" evidence="2">
    <location>
        <begin position="163"/>
        <end position="214"/>
    </location>
</feature>
<dbReference type="Proteomes" id="UP000682892">
    <property type="component" value="Unassembled WGS sequence"/>
</dbReference>
<dbReference type="GO" id="GO:0031252">
    <property type="term" value="C:cell leading edge"/>
    <property type="evidence" value="ECO:0007669"/>
    <property type="project" value="TreeGrafter"/>
</dbReference>
<protein>
    <submittedName>
        <fullName evidence="3">AAEL006069-PA</fullName>
    </submittedName>
</protein>
<name>Q177N2_AEDAE</name>
<feature type="coiled-coil region" evidence="1">
    <location>
        <begin position="219"/>
        <end position="274"/>
    </location>
</feature>
<evidence type="ECO:0000313" key="4">
    <source>
        <dbReference type="Proteomes" id="UP000682892"/>
    </source>
</evidence>
<dbReference type="PANTHER" id="PTHR46606:SF5">
    <property type="entry name" value="SHOOTIN-1"/>
    <property type="match status" value="1"/>
</dbReference>
<reference evidence="3" key="2">
    <citation type="journal article" date="2007" name="Science">
        <title>Genome sequence of Aedes aegypti, a major arbovirus vector.</title>
        <authorList>
            <person name="Nene V."/>
            <person name="Wortman J.R."/>
            <person name="Lawson D."/>
            <person name="Haas B."/>
            <person name="Kodira C."/>
            <person name="Tu Z.J."/>
            <person name="Loftus B."/>
            <person name="Xi Z."/>
            <person name="Megy K."/>
            <person name="Grabherr M."/>
            <person name="Ren Q."/>
            <person name="Zdobnov E.M."/>
            <person name="Lobo N.F."/>
            <person name="Campbell K.S."/>
            <person name="Brown S.E."/>
            <person name="Bonaldo M.F."/>
            <person name="Zhu J."/>
            <person name="Sinkins S.P."/>
            <person name="Hogenkamp D.G."/>
            <person name="Amedeo P."/>
            <person name="Arensburger P."/>
            <person name="Atkinson P.W."/>
            <person name="Bidwell S."/>
            <person name="Biedler J."/>
            <person name="Birney E."/>
            <person name="Bruggner R.V."/>
            <person name="Costas J."/>
            <person name="Coy M.R."/>
            <person name="Crabtree J."/>
            <person name="Crawford M."/>
            <person name="Debruyn B."/>
            <person name="Decaprio D."/>
            <person name="Eiglmeier K."/>
            <person name="Eisenstadt E."/>
            <person name="El-Dorry H."/>
            <person name="Gelbart W.M."/>
            <person name="Gomes S.L."/>
            <person name="Hammond M."/>
            <person name="Hannick L.I."/>
            <person name="Hogan J.R."/>
            <person name="Holmes M.H."/>
            <person name="Jaffe D."/>
            <person name="Johnston J.S."/>
            <person name="Kennedy R.C."/>
            <person name="Koo H."/>
            <person name="Kravitz S."/>
            <person name="Kriventseva E.V."/>
            <person name="Kulp D."/>
            <person name="Labutti K."/>
            <person name="Lee E."/>
            <person name="Li S."/>
            <person name="Lovin D.D."/>
            <person name="Mao C."/>
            <person name="Mauceli E."/>
            <person name="Menck C.F."/>
            <person name="Miller J.R."/>
            <person name="Montgomery P."/>
            <person name="Mori A."/>
            <person name="Nascimento A.L."/>
            <person name="Naveira H.F."/>
            <person name="Nusbaum C."/>
            <person name="O'leary S."/>
            <person name="Orvis J."/>
            <person name="Pertea M."/>
            <person name="Quesneville H."/>
            <person name="Reidenbach K.R."/>
            <person name="Rogers Y.H."/>
            <person name="Roth C.W."/>
            <person name="Schneider J.R."/>
            <person name="Schatz M."/>
            <person name="Shumway M."/>
            <person name="Stanke M."/>
            <person name="Stinson E.O."/>
            <person name="Tubio J.M."/>
            <person name="Vanzee J.P."/>
            <person name="Verjovski-Almeida S."/>
            <person name="Werner D."/>
            <person name="White O."/>
            <person name="Wyder S."/>
            <person name="Zeng Q."/>
            <person name="Zhao Q."/>
            <person name="Zhao Y."/>
            <person name="Hill C.A."/>
            <person name="Raikhel A.S."/>
            <person name="Soares M.B."/>
            <person name="Knudson D.L."/>
            <person name="Lee N.H."/>
            <person name="Galagan J."/>
            <person name="Salzberg S.L."/>
            <person name="Paulsen I.T."/>
            <person name="Dimopoulos G."/>
            <person name="Collins F.H."/>
            <person name="Birren B."/>
            <person name="Fraser-Liggett C.M."/>
            <person name="Severson D.W."/>
        </authorList>
    </citation>
    <scope>NUCLEOTIDE SEQUENCE [LARGE SCALE GENOMIC DNA]</scope>
    <source>
        <strain evidence="3">Liverpool</strain>
    </source>
</reference>
<reference evidence="3" key="3">
    <citation type="submission" date="2012-09" db="EMBL/GenBank/DDBJ databases">
        <authorList>
            <consortium name="VectorBase"/>
        </authorList>
    </citation>
    <scope>NUCLEOTIDE SEQUENCE</scope>
    <source>
        <strain evidence="3">Liverpool</strain>
    </source>
</reference>
<dbReference type="GO" id="GO:0044295">
    <property type="term" value="C:axonal growth cone"/>
    <property type="evidence" value="ECO:0007669"/>
    <property type="project" value="TreeGrafter"/>
</dbReference>
<dbReference type="GO" id="GO:0048812">
    <property type="term" value="P:neuron projection morphogenesis"/>
    <property type="evidence" value="ECO:0007669"/>
    <property type="project" value="TreeGrafter"/>
</dbReference>
<feature type="region of interest" description="Disordered" evidence="2">
    <location>
        <begin position="38"/>
        <end position="86"/>
    </location>
</feature>
<accession>Q177N2</accession>
<feature type="coiled-coil region" evidence="1">
    <location>
        <begin position="321"/>
        <end position="399"/>
    </location>
</feature>
<dbReference type="PANTHER" id="PTHR46606">
    <property type="entry name" value="SHOOTIN-1"/>
    <property type="match status" value="1"/>
</dbReference>
<dbReference type="OMA" id="PGLKEMY"/>
<dbReference type="PhylomeDB" id="Q177N2"/>
<dbReference type="PaxDb" id="7159-AAEL006069-PA"/>
<dbReference type="STRING" id="7159.Q177N2"/>
<gene>
    <name evidence="3" type="ORF">AaeL_AAEL006069</name>
</gene>
<feature type="compositionally biased region" description="Pro residues" evidence="2">
    <location>
        <begin position="439"/>
        <end position="461"/>
    </location>
</feature>
<dbReference type="AlphaFoldDB" id="Q177N2"/>
<organism evidence="3 4">
    <name type="scientific">Aedes aegypti</name>
    <name type="common">Yellowfever mosquito</name>
    <name type="synonym">Culex aegypti</name>
    <dbReference type="NCBI Taxonomy" id="7159"/>
    <lineage>
        <taxon>Eukaryota</taxon>
        <taxon>Metazoa</taxon>
        <taxon>Ecdysozoa</taxon>
        <taxon>Arthropoda</taxon>
        <taxon>Hexapoda</taxon>
        <taxon>Insecta</taxon>
        <taxon>Pterygota</taxon>
        <taxon>Neoptera</taxon>
        <taxon>Endopterygota</taxon>
        <taxon>Diptera</taxon>
        <taxon>Nematocera</taxon>
        <taxon>Culicoidea</taxon>
        <taxon>Culicidae</taxon>
        <taxon>Culicinae</taxon>
        <taxon>Aedini</taxon>
        <taxon>Aedes</taxon>
        <taxon>Stegomyia</taxon>
    </lineage>
</organism>
<dbReference type="GO" id="GO:0005737">
    <property type="term" value="C:cytoplasm"/>
    <property type="evidence" value="ECO:0007669"/>
    <property type="project" value="TreeGrafter"/>
</dbReference>
<feature type="region of interest" description="Disordered" evidence="2">
    <location>
        <begin position="435"/>
        <end position="469"/>
    </location>
</feature>
<dbReference type="VEuPathDB" id="VectorBase:AAEL006069"/>
<feature type="compositionally biased region" description="Low complexity" evidence="2">
    <location>
        <begin position="38"/>
        <end position="53"/>
    </location>
</feature>
<feature type="region of interest" description="Disordered" evidence="2">
    <location>
        <begin position="514"/>
        <end position="561"/>
    </location>
</feature>
<dbReference type="EMBL" id="CH477373">
    <property type="protein sequence ID" value="EAT42386.1"/>
    <property type="molecule type" value="Genomic_DNA"/>
</dbReference>
<evidence type="ECO:0000256" key="2">
    <source>
        <dbReference type="SAM" id="MobiDB-lite"/>
    </source>
</evidence>
<feature type="compositionally biased region" description="Low complexity" evidence="2">
    <location>
        <begin position="69"/>
        <end position="86"/>
    </location>
</feature>